<accession>F2PRU6</accession>
<name>F2PRU6_TRIEC</name>
<feature type="region of interest" description="Disordered" evidence="1">
    <location>
        <begin position="90"/>
        <end position="110"/>
    </location>
</feature>
<evidence type="ECO:0000256" key="1">
    <source>
        <dbReference type="SAM" id="MobiDB-lite"/>
    </source>
</evidence>
<evidence type="ECO:0000313" key="2">
    <source>
        <dbReference type="EMBL" id="EGE04614.1"/>
    </source>
</evidence>
<dbReference type="AlphaFoldDB" id="F2PRU6"/>
<sequence length="159" mass="17443">MGASRLYGRLLSIHWAILSRHPAVTGSRDISTPTTAYPPYGPTLHWPIEIPAHHYEQYAGPPPPTTDPYAYRLAAPSMANHSNLVTCRTGLPVGRRDGTNTPTAPPFETSRTRVVGSQGRRGDLPKTNPLGFTETFVTIVRCRSPVPTMSQYILSCEES</sequence>
<dbReference type="VEuPathDB" id="FungiDB:TEQG_03483"/>
<organism evidence="2 3">
    <name type="scientific">Trichophyton equinum (strain ATCC MYA-4606 / CBS 127.97)</name>
    <name type="common">Horse ringworm fungus</name>
    <dbReference type="NCBI Taxonomy" id="559882"/>
    <lineage>
        <taxon>Eukaryota</taxon>
        <taxon>Fungi</taxon>
        <taxon>Dikarya</taxon>
        <taxon>Ascomycota</taxon>
        <taxon>Pezizomycotina</taxon>
        <taxon>Eurotiomycetes</taxon>
        <taxon>Eurotiomycetidae</taxon>
        <taxon>Onygenales</taxon>
        <taxon>Arthrodermataceae</taxon>
        <taxon>Trichophyton</taxon>
    </lineage>
</organism>
<keyword evidence="3" id="KW-1185">Reference proteome</keyword>
<dbReference type="Proteomes" id="UP000009169">
    <property type="component" value="Unassembled WGS sequence"/>
</dbReference>
<dbReference type="EMBL" id="DS995734">
    <property type="protein sequence ID" value="EGE04614.1"/>
    <property type="molecule type" value="Genomic_DNA"/>
</dbReference>
<gene>
    <name evidence="2" type="ORF">TEQG_03483</name>
</gene>
<evidence type="ECO:0000313" key="3">
    <source>
        <dbReference type="Proteomes" id="UP000009169"/>
    </source>
</evidence>
<proteinExistence type="predicted"/>
<dbReference type="HOGENOM" id="CLU_140537_0_0_1"/>
<reference evidence="3" key="1">
    <citation type="journal article" date="2012" name="MBio">
        <title>Comparative genome analysis of Trichophyton rubrum and related dermatophytes reveals candidate genes involved in infection.</title>
        <authorList>
            <person name="Martinez D.A."/>
            <person name="Oliver B.G."/>
            <person name="Graeser Y."/>
            <person name="Goldberg J.M."/>
            <person name="Li W."/>
            <person name="Martinez-Rossi N.M."/>
            <person name="Monod M."/>
            <person name="Shelest E."/>
            <person name="Barton R.C."/>
            <person name="Birch E."/>
            <person name="Brakhage A.A."/>
            <person name="Chen Z."/>
            <person name="Gurr S.J."/>
            <person name="Heiman D."/>
            <person name="Heitman J."/>
            <person name="Kosti I."/>
            <person name="Rossi A."/>
            <person name="Saif S."/>
            <person name="Samalova M."/>
            <person name="Saunders C.W."/>
            <person name="Shea T."/>
            <person name="Summerbell R.C."/>
            <person name="Xu J."/>
            <person name="Young S."/>
            <person name="Zeng Q."/>
            <person name="Birren B.W."/>
            <person name="Cuomo C.A."/>
            <person name="White T.C."/>
        </authorList>
    </citation>
    <scope>NUCLEOTIDE SEQUENCE [LARGE SCALE GENOMIC DNA]</scope>
    <source>
        <strain evidence="3">ATCC MYA-4606 / CBS 127.97</strain>
    </source>
</reference>
<protein>
    <submittedName>
        <fullName evidence="2">Uncharacterized protein</fullName>
    </submittedName>
</protein>